<keyword evidence="1" id="KW-0812">Transmembrane</keyword>
<keyword evidence="3" id="KW-1185">Reference proteome</keyword>
<dbReference type="STRING" id="1433126.BN938_2084"/>
<evidence type="ECO:0000313" key="3">
    <source>
        <dbReference type="Proteomes" id="UP000027616"/>
    </source>
</evidence>
<name>A0A060R9B5_9BACT</name>
<gene>
    <name evidence="2" type="ORF">BN938_2084</name>
</gene>
<dbReference type="SUPFAM" id="SSF89550">
    <property type="entry name" value="PHP domain-like"/>
    <property type="match status" value="1"/>
</dbReference>
<dbReference type="EMBL" id="HG934468">
    <property type="protein sequence ID" value="CDN32157.1"/>
    <property type="molecule type" value="Genomic_DNA"/>
</dbReference>
<dbReference type="InterPro" id="IPR016195">
    <property type="entry name" value="Pol/histidinol_Pase-like"/>
</dbReference>
<dbReference type="Gene3D" id="3.20.20.140">
    <property type="entry name" value="Metal-dependent hydrolases"/>
    <property type="match status" value="1"/>
</dbReference>
<dbReference type="KEGG" id="rbc:BN938_2084"/>
<proteinExistence type="predicted"/>
<evidence type="ECO:0000256" key="1">
    <source>
        <dbReference type="SAM" id="Phobius"/>
    </source>
</evidence>
<dbReference type="Proteomes" id="UP000027616">
    <property type="component" value="Chromosome I"/>
</dbReference>
<evidence type="ECO:0008006" key="4">
    <source>
        <dbReference type="Google" id="ProtNLM"/>
    </source>
</evidence>
<keyword evidence="1" id="KW-1133">Transmembrane helix</keyword>
<dbReference type="OrthoDB" id="9804333at2"/>
<sequence>MYRYFIKPLLVIITFAFAITAALQAYTAIYDFSEPVKFSGDTIHNPYNGIDSAKWLKANFHCHQRLMYGAMDFEYTEAEMQQVYRDQGYDLQLISDHQYINPYSPIPVYEHGWGANNFHKLMLGADKIEWIDYPIMVLPAHQMQWQLDRLKPQAELLVMNHPSRHRFTNVDDFRNLQGYDLMEMNPDRDDTAWDLALSAGIHSNLIANDDAHSISNRKRWIQACFTMVNAPSTNKDDIFEALEEGRAYGVAVGLHTNNRPKPHENLPAIEQISLTGDTIFLKFSQQPQKTLFIGQDGSIKAEIVSTDSTASYIFATDDTYIRTKSYFEGENEIWTNPFYRVGGNQRETAIINTKLTIINSIAWGALSLLICAVGIKLLRSPRGARSSSGDNYYAKKY</sequence>
<dbReference type="HOGENOM" id="CLU_709299_0_0_10"/>
<keyword evidence="1" id="KW-0472">Membrane</keyword>
<evidence type="ECO:0000313" key="2">
    <source>
        <dbReference type="EMBL" id="CDN32157.1"/>
    </source>
</evidence>
<reference evidence="2 3" key="1">
    <citation type="journal article" date="2015" name="Genome Announc.">
        <title>Complete Genome Sequence of the Novel Leech Symbiont Mucinivorans hirudinis M3T.</title>
        <authorList>
            <person name="Nelson M.C."/>
            <person name="Bomar L."/>
            <person name="Graf J."/>
        </authorList>
    </citation>
    <scope>NUCLEOTIDE SEQUENCE [LARGE SCALE GENOMIC DNA]</scope>
    <source>
        <strain evidence="3">M3</strain>
    </source>
</reference>
<protein>
    <recommendedName>
        <fullName evidence="4">Polymerase/histidinol phosphatase N-terminal domain-containing protein</fullName>
    </recommendedName>
</protein>
<accession>A0A060R9B5</accession>
<dbReference type="eggNOG" id="COG0613">
    <property type="taxonomic scope" value="Bacteria"/>
</dbReference>
<organism evidence="2 3">
    <name type="scientific">Mucinivorans hirudinis</name>
    <dbReference type="NCBI Taxonomy" id="1433126"/>
    <lineage>
        <taxon>Bacteria</taxon>
        <taxon>Pseudomonadati</taxon>
        <taxon>Bacteroidota</taxon>
        <taxon>Bacteroidia</taxon>
        <taxon>Bacteroidales</taxon>
        <taxon>Rikenellaceae</taxon>
        <taxon>Mucinivorans</taxon>
    </lineage>
</organism>
<feature type="transmembrane region" description="Helical" evidence="1">
    <location>
        <begin position="360"/>
        <end position="378"/>
    </location>
</feature>
<dbReference type="AlphaFoldDB" id="A0A060R9B5"/>